<dbReference type="Proteomes" id="UP000765509">
    <property type="component" value="Unassembled WGS sequence"/>
</dbReference>
<evidence type="ECO:0000313" key="3">
    <source>
        <dbReference type="Proteomes" id="UP000765509"/>
    </source>
</evidence>
<feature type="signal peptide" evidence="1">
    <location>
        <begin position="1"/>
        <end position="21"/>
    </location>
</feature>
<evidence type="ECO:0000313" key="2">
    <source>
        <dbReference type="EMBL" id="MBW0467748.1"/>
    </source>
</evidence>
<protein>
    <recommendedName>
        <fullName evidence="4">Secreted protein</fullName>
    </recommendedName>
</protein>
<comment type="caution">
    <text evidence="2">The sequence shown here is derived from an EMBL/GenBank/DDBJ whole genome shotgun (WGS) entry which is preliminary data.</text>
</comment>
<reference evidence="2" key="1">
    <citation type="submission" date="2021-03" db="EMBL/GenBank/DDBJ databases">
        <title>Draft genome sequence of rust myrtle Austropuccinia psidii MF-1, a brazilian biotype.</title>
        <authorList>
            <person name="Quecine M.C."/>
            <person name="Pachon D.M.R."/>
            <person name="Bonatelli M.L."/>
            <person name="Correr F.H."/>
            <person name="Franceschini L.M."/>
            <person name="Leite T.F."/>
            <person name="Margarido G.R.A."/>
            <person name="Almeida C.A."/>
            <person name="Ferrarezi J.A."/>
            <person name="Labate C.A."/>
        </authorList>
    </citation>
    <scope>NUCLEOTIDE SEQUENCE</scope>
    <source>
        <strain evidence="2">MF-1</strain>
    </source>
</reference>
<feature type="chain" id="PRO_5040440225" description="Secreted protein" evidence="1">
    <location>
        <begin position="22"/>
        <end position="153"/>
    </location>
</feature>
<proteinExistence type="predicted"/>
<dbReference type="EMBL" id="AVOT02001665">
    <property type="protein sequence ID" value="MBW0467748.1"/>
    <property type="molecule type" value="Genomic_DNA"/>
</dbReference>
<dbReference type="AlphaFoldDB" id="A0A9Q3BM84"/>
<keyword evidence="3" id="KW-1185">Reference proteome</keyword>
<accession>A0A9Q3BM84</accession>
<evidence type="ECO:0008006" key="4">
    <source>
        <dbReference type="Google" id="ProtNLM"/>
    </source>
</evidence>
<name>A0A9Q3BM84_9BASI</name>
<keyword evidence="1" id="KW-0732">Signal</keyword>
<gene>
    <name evidence="2" type="ORF">O181_007463</name>
</gene>
<evidence type="ECO:0000256" key="1">
    <source>
        <dbReference type="SAM" id="SignalP"/>
    </source>
</evidence>
<sequence length="153" mass="17880">MFKSHFLTVHFLFSFIRTVFATETQICDTEFLPVRGERTPKSVWCVNKSKIRFKCLKNTCQAPKGSLYWAFYFANCTFEPASWLNMPFTWPTSFDTYPPNNIKVYTGQYSAERHGVRYNITFPFHCVWNGENDHNAIRPKCGSCVPDKKQPPQ</sequence>
<organism evidence="2 3">
    <name type="scientific">Austropuccinia psidii MF-1</name>
    <dbReference type="NCBI Taxonomy" id="1389203"/>
    <lineage>
        <taxon>Eukaryota</taxon>
        <taxon>Fungi</taxon>
        <taxon>Dikarya</taxon>
        <taxon>Basidiomycota</taxon>
        <taxon>Pucciniomycotina</taxon>
        <taxon>Pucciniomycetes</taxon>
        <taxon>Pucciniales</taxon>
        <taxon>Sphaerophragmiaceae</taxon>
        <taxon>Austropuccinia</taxon>
    </lineage>
</organism>